<feature type="transmembrane region" description="Helical" evidence="10">
    <location>
        <begin position="78"/>
        <end position="98"/>
    </location>
</feature>
<dbReference type="EC" id="2.7.1.108" evidence="3"/>
<keyword evidence="4" id="KW-0808">Transferase</keyword>
<keyword evidence="9 10" id="KW-0472">Membrane</keyword>
<comment type="subcellular location">
    <subcellularLocation>
        <location evidence="1">Endoplasmic reticulum membrane</location>
        <topology evidence="1">Multi-pass membrane protein</topology>
    </subcellularLocation>
</comment>
<dbReference type="GO" id="GO:0005789">
    <property type="term" value="C:endoplasmic reticulum membrane"/>
    <property type="evidence" value="ECO:0007669"/>
    <property type="project" value="UniProtKB-SubCell"/>
</dbReference>
<evidence type="ECO:0000256" key="5">
    <source>
        <dbReference type="ARBA" id="ARBA00022692"/>
    </source>
</evidence>
<reference evidence="12" key="1">
    <citation type="submission" date="2014-03" db="EMBL/GenBank/DDBJ databases">
        <authorList>
            <person name="Aksoy S."/>
            <person name="Warren W."/>
            <person name="Wilson R.K."/>
        </authorList>
    </citation>
    <scope>NUCLEOTIDE SEQUENCE [LARGE SCALE GENOMIC DNA]</scope>
    <source>
        <strain evidence="12">IAEA</strain>
    </source>
</reference>
<evidence type="ECO:0000256" key="1">
    <source>
        <dbReference type="ARBA" id="ARBA00004477"/>
    </source>
</evidence>
<dbReference type="AlphaFoldDB" id="A0A1A9WJ03"/>
<dbReference type="GO" id="GO:0043048">
    <property type="term" value="P:dolichyl monophosphate biosynthetic process"/>
    <property type="evidence" value="ECO:0007669"/>
    <property type="project" value="TreeGrafter"/>
</dbReference>
<dbReference type="InterPro" id="IPR032974">
    <property type="entry name" value="Polypren_kinase"/>
</dbReference>
<evidence type="ECO:0000256" key="4">
    <source>
        <dbReference type="ARBA" id="ARBA00022679"/>
    </source>
</evidence>
<feature type="transmembrane region" description="Helical" evidence="10">
    <location>
        <begin position="46"/>
        <end position="66"/>
    </location>
</feature>
<sequence>MKSRLRNSGYSRDSSSEEEFQLKYRQMLGSSKVDSFVTRSCASSGYWLSGLIPLALASAFCSSRFTTYQTQCDLPQNYNILTILAIGMFLASLSFFIYLSKKDWDRSWKIILTLIPIPLTTFMIKFIVLTSWLHAWSLSTIAIIIYQGFYIKILLGFPSSFTFGEACILVQSLILFLFNALMKLYDVIFKGETMIIKDFDRLNLIVMTALLWLVVVCLLLSVCSWLHQIFCVYSLICALAISATCLPLANMPLPIITVWKFMFKDITRLYVTFFYAVLLSVAVCAVAWQLQKSQMASTSIRKIFHILLVLVYMPGILYQCSLLYLAIGVAFALMVIIELLRVLNVPPLGEVLRNAFKCFADEKDAGLIALTPFCLLIGCSLPLWLRPCPCIISGTGTPSSNIQFLSLMAGVLTIGFGDTAASVLGSKYGRIKWKNGSRTLEGSLAFIIATFIPILILNSFSFITLTIPQWFVVTMAVIVSALVEAHTDQIDNLVLPLIFYIIVSSIG</sequence>
<organism evidence="11 12">
    <name type="scientific">Glossina brevipalpis</name>
    <dbReference type="NCBI Taxonomy" id="37001"/>
    <lineage>
        <taxon>Eukaryota</taxon>
        <taxon>Metazoa</taxon>
        <taxon>Ecdysozoa</taxon>
        <taxon>Arthropoda</taxon>
        <taxon>Hexapoda</taxon>
        <taxon>Insecta</taxon>
        <taxon>Pterygota</taxon>
        <taxon>Neoptera</taxon>
        <taxon>Endopterygota</taxon>
        <taxon>Diptera</taxon>
        <taxon>Brachycera</taxon>
        <taxon>Muscomorpha</taxon>
        <taxon>Hippoboscoidea</taxon>
        <taxon>Glossinidae</taxon>
        <taxon>Glossina</taxon>
    </lineage>
</organism>
<comment type="similarity">
    <text evidence="2">Belongs to the polyprenol kinase family.</text>
</comment>
<evidence type="ECO:0000256" key="3">
    <source>
        <dbReference type="ARBA" id="ARBA00012132"/>
    </source>
</evidence>
<feature type="transmembrane region" description="Helical" evidence="10">
    <location>
        <begin position="202"/>
        <end position="223"/>
    </location>
</feature>
<dbReference type="Proteomes" id="UP000091820">
    <property type="component" value="Unassembled WGS sequence"/>
</dbReference>
<keyword evidence="8 10" id="KW-1133">Transmembrane helix</keyword>
<feature type="transmembrane region" description="Helical" evidence="10">
    <location>
        <begin position="444"/>
        <end position="461"/>
    </location>
</feature>
<evidence type="ECO:0000256" key="9">
    <source>
        <dbReference type="ARBA" id="ARBA00023136"/>
    </source>
</evidence>
<dbReference type="VEuPathDB" id="VectorBase:GBRI021602"/>
<name>A0A1A9WJ03_9MUSC</name>
<evidence type="ECO:0000256" key="6">
    <source>
        <dbReference type="ARBA" id="ARBA00022777"/>
    </source>
</evidence>
<evidence type="ECO:0000256" key="7">
    <source>
        <dbReference type="ARBA" id="ARBA00022824"/>
    </source>
</evidence>
<dbReference type="PANTHER" id="PTHR13205">
    <property type="entry name" value="TRANSMEMBRANE PROTEIN 15-RELATED"/>
    <property type="match status" value="1"/>
</dbReference>
<dbReference type="GO" id="GO:0004168">
    <property type="term" value="F:dolichol kinase activity"/>
    <property type="evidence" value="ECO:0007669"/>
    <property type="project" value="UniProtKB-EC"/>
</dbReference>
<feature type="transmembrane region" description="Helical" evidence="10">
    <location>
        <begin position="269"/>
        <end position="288"/>
    </location>
</feature>
<evidence type="ECO:0000313" key="12">
    <source>
        <dbReference type="Proteomes" id="UP000091820"/>
    </source>
</evidence>
<evidence type="ECO:0000313" key="11">
    <source>
        <dbReference type="EnsemblMetazoa" id="GBRI021602-PA"/>
    </source>
</evidence>
<keyword evidence="12" id="KW-1185">Reference proteome</keyword>
<protein>
    <recommendedName>
        <fullName evidence="3">dolichol kinase</fullName>
        <ecNumber evidence="3">2.7.1.108</ecNumber>
    </recommendedName>
</protein>
<evidence type="ECO:0000256" key="8">
    <source>
        <dbReference type="ARBA" id="ARBA00022989"/>
    </source>
</evidence>
<feature type="transmembrane region" description="Helical" evidence="10">
    <location>
        <begin position="365"/>
        <end position="384"/>
    </location>
</feature>
<reference evidence="11" key="2">
    <citation type="submission" date="2020-05" db="UniProtKB">
        <authorList>
            <consortium name="EnsemblMetazoa"/>
        </authorList>
    </citation>
    <scope>IDENTIFICATION</scope>
    <source>
        <strain evidence="11">IAEA</strain>
    </source>
</reference>
<evidence type="ECO:0000256" key="2">
    <source>
        <dbReference type="ARBA" id="ARBA00010794"/>
    </source>
</evidence>
<dbReference type="PANTHER" id="PTHR13205:SF15">
    <property type="entry name" value="DOLICHOL KINASE"/>
    <property type="match status" value="1"/>
</dbReference>
<keyword evidence="7" id="KW-0256">Endoplasmic reticulum</keyword>
<feature type="transmembrane region" description="Helical" evidence="10">
    <location>
        <begin position="135"/>
        <end position="155"/>
    </location>
</feature>
<feature type="transmembrane region" description="Helical" evidence="10">
    <location>
        <begin position="323"/>
        <end position="344"/>
    </location>
</feature>
<feature type="transmembrane region" description="Helical" evidence="10">
    <location>
        <begin position="162"/>
        <end position="182"/>
    </location>
</feature>
<feature type="transmembrane region" description="Helical" evidence="10">
    <location>
        <begin position="300"/>
        <end position="317"/>
    </location>
</feature>
<proteinExistence type="inferred from homology"/>
<keyword evidence="5 10" id="KW-0812">Transmembrane</keyword>
<feature type="transmembrane region" description="Helical" evidence="10">
    <location>
        <begin position="110"/>
        <end position="129"/>
    </location>
</feature>
<keyword evidence="6" id="KW-0418">Kinase</keyword>
<accession>A0A1A9WJ03</accession>
<evidence type="ECO:0000256" key="10">
    <source>
        <dbReference type="SAM" id="Phobius"/>
    </source>
</evidence>
<dbReference type="STRING" id="37001.A0A1A9WJ03"/>
<dbReference type="EnsemblMetazoa" id="GBRI021602-RA">
    <property type="protein sequence ID" value="GBRI021602-PA"/>
    <property type="gene ID" value="GBRI021602"/>
</dbReference>
<feature type="transmembrane region" description="Helical" evidence="10">
    <location>
        <begin position="404"/>
        <end position="424"/>
    </location>
</feature>
<feature type="transmembrane region" description="Helical" evidence="10">
    <location>
        <begin position="230"/>
        <end position="249"/>
    </location>
</feature>